<evidence type="ECO:0000256" key="3">
    <source>
        <dbReference type="ARBA" id="ARBA00022448"/>
    </source>
</evidence>
<dbReference type="Proteomes" id="UP000003490">
    <property type="component" value="Unassembled WGS sequence"/>
</dbReference>
<dbReference type="EMBL" id="NOXF01000001">
    <property type="protein sequence ID" value="PEQ25570.1"/>
    <property type="molecule type" value="Genomic_DNA"/>
</dbReference>
<dbReference type="OrthoDB" id="9810181at2"/>
<dbReference type="NCBIfam" id="TIGR00813">
    <property type="entry name" value="sss"/>
    <property type="match status" value="1"/>
</dbReference>
<dbReference type="PROSITE" id="PS50283">
    <property type="entry name" value="NA_SOLUT_SYMP_3"/>
    <property type="match status" value="1"/>
</dbReference>
<evidence type="ECO:0000256" key="9">
    <source>
        <dbReference type="ARBA" id="ARBA00023065"/>
    </source>
</evidence>
<evidence type="ECO:0000256" key="6">
    <source>
        <dbReference type="ARBA" id="ARBA00022847"/>
    </source>
</evidence>
<keyword evidence="8 14" id="KW-0915">Sodium</keyword>
<comment type="caution">
    <text evidence="15">The sequence shown here is derived from an EMBL/GenBank/DDBJ whole genome shotgun (WGS) entry which is preliminary data.</text>
</comment>
<dbReference type="AlphaFoldDB" id="A7VU06"/>
<dbReference type="eggNOG" id="COG0591">
    <property type="taxonomic scope" value="Bacteria"/>
</dbReference>
<comment type="similarity">
    <text evidence="2 13">Belongs to the sodium:solute symporter (SSF) (TC 2.A.21) family.</text>
</comment>
<evidence type="ECO:0000313" key="15">
    <source>
        <dbReference type="EMBL" id="EDO61652.1"/>
    </source>
</evidence>
<evidence type="ECO:0000256" key="11">
    <source>
        <dbReference type="ARBA" id="ARBA00023201"/>
    </source>
</evidence>
<gene>
    <name evidence="15" type="primary">putP</name>
    <name evidence="16" type="ORF">CH238_00825</name>
    <name evidence="15" type="ORF">CLOLEP_02052</name>
</gene>
<dbReference type="GO" id="GO:0015824">
    <property type="term" value="P:proline transport"/>
    <property type="evidence" value="ECO:0007669"/>
    <property type="project" value="UniProtKB-UniRule"/>
</dbReference>
<feature type="transmembrane region" description="Helical" evidence="14">
    <location>
        <begin position="123"/>
        <end position="147"/>
    </location>
</feature>
<dbReference type="PROSITE" id="PS00456">
    <property type="entry name" value="NA_SOLUT_SYMP_1"/>
    <property type="match status" value="1"/>
</dbReference>
<dbReference type="PANTHER" id="PTHR48086:SF3">
    <property type="entry name" value="SODIUM_PROLINE SYMPORTER"/>
    <property type="match status" value="1"/>
</dbReference>
<dbReference type="GO" id="GO:0005886">
    <property type="term" value="C:plasma membrane"/>
    <property type="evidence" value="ECO:0007669"/>
    <property type="project" value="UniProtKB-SubCell"/>
</dbReference>
<keyword evidence="5 14" id="KW-0812">Transmembrane</keyword>
<dbReference type="InterPro" id="IPR050277">
    <property type="entry name" value="Sodium:Solute_Symporter"/>
</dbReference>
<dbReference type="PROSITE" id="PS00457">
    <property type="entry name" value="NA_SOLUT_SYMP_2"/>
    <property type="match status" value="1"/>
</dbReference>
<dbReference type="EMBL" id="ABCB02000018">
    <property type="protein sequence ID" value="EDO61652.1"/>
    <property type="molecule type" value="Genomic_DNA"/>
</dbReference>
<feature type="transmembrane region" description="Helical" evidence="14">
    <location>
        <begin position="276"/>
        <end position="299"/>
    </location>
</feature>
<name>A7VU06_9FIRM</name>
<keyword evidence="4 14" id="KW-1003">Cell membrane</keyword>
<feature type="transmembrane region" description="Helical" evidence="14">
    <location>
        <begin position="191"/>
        <end position="211"/>
    </location>
</feature>
<feature type="transmembrane region" description="Helical" evidence="14">
    <location>
        <begin position="325"/>
        <end position="346"/>
    </location>
</feature>
<dbReference type="HOGENOM" id="CLU_018808_15_2_9"/>
<evidence type="ECO:0000313" key="16">
    <source>
        <dbReference type="EMBL" id="PEQ25570.1"/>
    </source>
</evidence>
<dbReference type="PANTHER" id="PTHR48086">
    <property type="entry name" value="SODIUM/PROLINE SYMPORTER-RELATED"/>
    <property type="match status" value="1"/>
</dbReference>
<keyword evidence="3 14" id="KW-0813">Transport</keyword>
<reference evidence="15 17" key="2">
    <citation type="submission" date="2007-08" db="EMBL/GenBank/DDBJ databases">
        <authorList>
            <person name="Fulton L."/>
            <person name="Clifton S."/>
            <person name="Fulton B."/>
            <person name="Xu J."/>
            <person name="Minx P."/>
            <person name="Pepin K.H."/>
            <person name="Johnson M."/>
            <person name="Thiruvilangam P."/>
            <person name="Bhonagiri V."/>
            <person name="Nash W.E."/>
            <person name="Wang C."/>
            <person name="Mardis E.R."/>
            <person name="Wilson R.K."/>
        </authorList>
    </citation>
    <scope>NUCLEOTIDE SEQUENCE [LARGE SCALE GENOMIC DNA]</scope>
    <source>
        <strain evidence="15 17">DSM 753</strain>
    </source>
</reference>
<feature type="transmembrane region" description="Helical" evidence="14">
    <location>
        <begin position="6"/>
        <end position="23"/>
    </location>
</feature>
<dbReference type="InterPro" id="IPR011851">
    <property type="entry name" value="Na/Pro_symporter"/>
</dbReference>
<keyword evidence="10 14" id="KW-0472">Membrane</keyword>
<dbReference type="CDD" id="cd11475">
    <property type="entry name" value="SLC5sbd_PutP"/>
    <property type="match status" value="1"/>
</dbReference>
<dbReference type="GO" id="GO:0031402">
    <property type="term" value="F:sodium ion binding"/>
    <property type="evidence" value="ECO:0007669"/>
    <property type="project" value="UniProtKB-UniRule"/>
</dbReference>
<feature type="transmembrane region" description="Helical" evidence="14">
    <location>
        <begin position="407"/>
        <end position="426"/>
    </location>
</feature>
<protein>
    <recommendedName>
        <fullName evidence="14">Sodium/proline symporter</fullName>
    </recommendedName>
    <alternativeName>
        <fullName evidence="14">Proline permease</fullName>
    </alternativeName>
</protein>
<reference evidence="15 17" key="1">
    <citation type="submission" date="2007-08" db="EMBL/GenBank/DDBJ databases">
        <title>Draft genome sequence of Clostridium leptum (DSM 753).</title>
        <authorList>
            <person name="Sudarsanam P."/>
            <person name="Ley R."/>
            <person name="Guruge J."/>
            <person name="Turnbaugh P.J."/>
            <person name="Mahowald M."/>
            <person name="Liep D."/>
            <person name="Gordon J."/>
        </authorList>
    </citation>
    <scope>NUCLEOTIDE SEQUENCE [LARGE SCALE GENOMIC DNA]</scope>
    <source>
        <strain evidence="15 17">DSM 753</strain>
    </source>
</reference>
<reference evidence="16 18" key="3">
    <citation type="submission" date="2017-07" db="EMBL/GenBank/DDBJ databases">
        <title>Prevalence of linear plasmids in Cutibacterium (Propionibacterium) acnes isolates obtained from prostatic tissue.</title>
        <authorList>
            <person name="Davidsson S."/>
            <person name="Carlsson J."/>
            <person name="Molling P."/>
            <person name="Andren O."/>
            <person name="Andersson S.-O."/>
            <person name="Brzuszkiewicz E."/>
            <person name="Poehlein A."/>
            <person name="Al-Zeer M."/>
            <person name="Brinkmann V."/>
            <person name="Scavenius C."/>
            <person name="Nazipi S."/>
            <person name="Soderquist B."/>
            <person name="Bruggemann H."/>
        </authorList>
    </citation>
    <scope>NUCLEOTIDE SEQUENCE [LARGE SCALE GENOMIC DNA]</scope>
    <source>
        <strain evidence="16 18">DSM 753</strain>
    </source>
</reference>
<keyword evidence="11 14" id="KW-0739">Sodium transport</keyword>
<evidence type="ECO:0000256" key="14">
    <source>
        <dbReference type="RuleBase" id="RU366012"/>
    </source>
</evidence>
<keyword evidence="18" id="KW-1185">Reference proteome</keyword>
<organism evidence="15 17">
    <name type="scientific">[Clostridium] leptum DSM 753</name>
    <dbReference type="NCBI Taxonomy" id="428125"/>
    <lineage>
        <taxon>Bacteria</taxon>
        <taxon>Bacillati</taxon>
        <taxon>Bacillota</taxon>
        <taxon>Clostridia</taxon>
        <taxon>Eubacteriales</taxon>
        <taxon>Oscillospiraceae</taxon>
        <taxon>Oscillospiraceae incertae sedis</taxon>
    </lineage>
</organism>
<keyword evidence="14" id="KW-0029">Amino-acid transport</keyword>
<dbReference type="Pfam" id="PF00474">
    <property type="entry name" value="SSF"/>
    <property type="match status" value="1"/>
</dbReference>
<evidence type="ECO:0000256" key="10">
    <source>
        <dbReference type="ARBA" id="ARBA00023136"/>
    </source>
</evidence>
<sequence length="512" mass="55682">MDYLWTFIAFGVYLLVMLLIGFLSMKRTKSSEDYFLGGRSLNGWVAALSAQASDMSGWLLMGLPGAIYALGTGQIWIAVGLCIGTILNWALISSRLRRYTIRAGNSLTLPAFFENRFHDKSKLLRVASSLFIMVFFLVYTASAFSAGAKLFSSVFGLDYIWALAIGAAVILIYTFFGGFLAVCWTDFIQGFMMLIALMVVPFFAVSVMGGFGETKAVLDSLGTNFLNPFYDNGNPMSAVSIISQLAWGLGYFGMPHILVRFMAIKNENEVRKSRKVAITWVVISLSAACFLGIIGRSYFQDSLLANGQQENVFINMIQDIFNNHIHIPFIGGLLLCAILAAIMSTADSQLLVTASSISEDVYKGVINKKASDKSMLLISRITVLVVSAVAFMIALDPNSSVMGLVSNAWAGFGATFGPVVLMSLFWKRSNVTGAAFGMIAGGLTVILWDYIPLFGGATLAVQTGLYSLVPGFAINLVLMIIVSLLTKAPSREMLDEFDDVVRSKGMEISPKN</sequence>
<feature type="transmembrane region" description="Helical" evidence="14">
    <location>
        <begin position="433"/>
        <end position="451"/>
    </location>
</feature>
<dbReference type="GO" id="GO:0005298">
    <property type="term" value="F:proline:sodium symporter activity"/>
    <property type="evidence" value="ECO:0007669"/>
    <property type="project" value="UniProtKB-UniRule"/>
</dbReference>
<dbReference type="Gene3D" id="1.20.1730.10">
    <property type="entry name" value="Sodium/glucose cotransporter"/>
    <property type="match status" value="1"/>
</dbReference>
<evidence type="ECO:0000256" key="4">
    <source>
        <dbReference type="ARBA" id="ARBA00022475"/>
    </source>
</evidence>
<dbReference type="InterPro" id="IPR001734">
    <property type="entry name" value="Na/solute_symporter"/>
</dbReference>
<feature type="transmembrane region" description="Helical" evidence="14">
    <location>
        <begin position="463"/>
        <end position="485"/>
    </location>
</feature>
<evidence type="ECO:0000313" key="18">
    <source>
        <dbReference type="Proteomes" id="UP000220611"/>
    </source>
</evidence>
<evidence type="ECO:0000256" key="2">
    <source>
        <dbReference type="ARBA" id="ARBA00006434"/>
    </source>
</evidence>
<dbReference type="InterPro" id="IPR038377">
    <property type="entry name" value="Na/Glc_symporter_sf"/>
</dbReference>
<feature type="transmembrane region" description="Helical" evidence="14">
    <location>
        <begin position="377"/>
        <end position="395"/>
    </location>
</feature>
<accession>A7VU06</accession>
<keyword evidence="9 14" id="KW-0406">Ion transport</keyword>
<evidence type="ECO:0000256" key="5">
    <source>
        <dbReference type="ARBA" id="ARBA00022692"/>
    </source>
</evidence>
<dbReference type="InterPro" id="IPR018212">
    <property type="entry name" value="Na/solute_symporter_CS"/>
</dbReference>
<evidence type="ECO:0000256" key="13">
    <source>
        <dbReference type="RuleBase" id="RU362091"/>
    </source>
</evidence>
<keyword evidence="6 14" id="KW-0769">Symport</keyword>
<keyword evidence="7 14" id="KW-1133">Transmembrane helix</keyword>
<evidence type="ECO:0000256" key="12">
    <source>
        <dbReference type="ARBA" id="ARBA00033708"/>
    </source>
</evidence>
<evidence type="ECO:0000256" key="1">
    <source>
        <dbReference type="ARBA" id="ARBA00004651"/>
    </source>
</evidence>
<dbReference type="NCBIfam" id="TIGR02121">
    <property type="entry name" value="Na_Pro_sym"/>
    <property type="match status" value="1"/>
</dbReference>
<comment type="subcellular location">
    <subcellularLocation>
        <location evidence="1 14">Cell membrane</location>
        <topology evidence="1 14">Multi-pass membrane protein</topology>
    </subcellularLocation>
</comment>
<dbReference type="Proteomes" id="UP000220611">
    <property type="component" value="Unassembled WGS sequence"/>
</dbReference>
<comment type="catalytic activity">
    <reaction evidence="12">
        <text>L-proline(in) + Na(+)(in) = L-proline(out) + Na(+)(out)</text>
        <dbReference type="Rhea" id="RHEA:28967"/>
        <dbReference type="ChEBI" id="CHEBI:29101"/>
        <dbReference type="ChEBI" id="CHEBI:60039"/>
    </reaction>
</comment>
<comment type="function">
    <text evidence="14">Catalyzes the sodium-dependent uptake of extracellular L-proline.</text>
</comment>
<proteinExistence type="inferred from homology"/>
<evidence type="ECO:0000256" key="7">
    <source>
        <dbReference type="ARBA" id="ARBA00022989"/>
    </source>
</evidence>
<feature type="transmembrane region" description="Helical" evidence="14">
    <location>
        <begin position="75"/>
        <end position="92"/>
    </location>
</feature>
<evidence type="ECO:0000313" key="17">
    <source>
        <dbReference type="Proteomes" id="UP000003490"/>
    </source>
</evidence>
<feature type="transmembrane region" description="Helical" evidence="14">
    <location>
        <begin position="245"/>
        <end position="264"/>
    </location>
</feature>
<evidence type="ECO:0000256" key="8">
    <source>
        <dbReference type="ARBA" id="ARBA00023053"/>
    </source>
</evidence>
<feature type="transmembrane region" description="Helical" evidence="14">
    <location>
        <begin position="159"/>
        <end position="184"/>
    </location>
</feature>